<dbReference type="AlphaFoldDB" id="A0A5E4MMQ0"/>
<name>A0A5E4MMQ0_9HEMI</name>
<organism evidence="2 3">
    <name type="scientific">Cinara cedri</name>
    <dbReference type="NCBI Taxonomy" id="506608"/>
    <lineage>
        <taxon>Eukaryota</taxon>
        <taxon>Metazoa</taxon>
        <taxon>Ecdysozoa</taxon>
        <taxon>Arthropoda</taxon>
        <taxon>Hexapoda</taxon>
        <taxon>Insecta</taxon>
        <taxon>Pterygota</taxon>
        <taxon>Neoptera</taxon>
        <taxon>Paraneoptera</taxon>
        <taxon>Hemiptera</taxon>
        <taxon>Sternorrhyncha</taxon>
        <taxon>Aphidomorpha</taxon>
        <taxon>Aphidoidea</taxon>
        <taxon>Aphididae</taxon>
        <taxon>Lachninae</taxon>
        <taxon>Cinara</taxon>
    </lineage>
</organism>
<dbReference type="EMBL" id="CABPRJ010000959">
    <property type="protein sequence ID" value="VVC32773.1"/>
    <property type="molecule type" value="Genomic_DNA"/>
</dbReference>
<evidence type="ECO:0000259" key="1">
    <source>
        <dbReference type="Pfam" id="PF06372"/>
    </source>
</evidence>
<protein>
    <recommendedName>
        <fullName evidence="1">Gem-associated protein 6 Sm-like domain-containing protein</fullName>
    </recommendedName>
</protein>
<dbReference type="OrthoDB" id="77463at2759"/>
<dbReference type="Proteomes" id="UP000325440">
    <property type="component" value="Unassembled WGS sequence"/>
</dbReference>
<dbReference type="InterPro" id="IPR046857">
    <property type="entry name" value="Gemin6_Sm-like_dom"/>
</dbReference>
<reference evidence="2 3" key="1">
    <citation type="submission" date="2019-08" db="EMBL/GenBank/DDBJ databases">
        <authorList>
            <person name="Alioto T."/>
            <person name="Alioto T."/>
            <person name="Gomez Garrido J."/>
        </authorList>
    </citation>
    <scope>NUCLEOTIDE SEQUENCE [LARGE SCALE GENOMIC DNA]</scope>
</reference>
<feature type="domain" description="Gem-associated protein 6 Sm-like" evidence="1">
    <location>
        <begin position="2"/>
        <end position="39"/>
    </location>
</feature>
<evidence type="ECO:0000313" key="2">
    <source>
        <dbReference type="EMBL" id="VVC32773.1"/>
    </source>
</evidence>
<keyword evidence="3" id="KW-1185">Reference proteome</keyword>
<proteinExistence type="predicted"/>
<accession>A0A5E4MMQ0</accession>
<sequence>MEFVDKTVLVRTKQQYESKGVVHTIDPVTKSVVLLNNGRFEIISGINIVSVHVEDS</sequence>
<evidence type="ECO:0000313" key="3">
    <source>
        <dbReference type="Proteomes" id="UP000325440"/>
    </source>
</evidence>
<gene>
    <name evidence="2" type="ORF">CINCED_3A003374</name>
</gene>
<dbReference type="Pfam" id="PF06372">
    <property type="entry name" value="Gemin6"/>
    <property type="match status" value="1"/>
</dbReference>
<dbReference type="Gene3D" id="2.30.30.100">
    <property type="match status" value="1"/>
</dbReference>